<feature type="compositionally biased region" description="Polar residues" evidence="1">
    <location>
        <begin position="19"/>
        <end position="35"/>
    </location>
</feature>
<keyword evidence="3" id="KW-1185">Reference proteome</keyword>
<dbReference type="AlphaFoldDB" id="A0AA35VDI1"/>
<name>A0AA35VDI1_LACSI</name>
<sequence length="311" mass="33636">MVQFTFKMRDGEDREILVQPSQKKPSIDRSYSTLQRPPPSQPSSSIKTIDRRLPLRSGILRFSDHHSRLQQPANNKVTATTSTSDQAMTPPLLTAVNQRLPCEATGRRPSPPRLLRRLRPHSYRLGRVLKEKFGVELTQKKMKNAYDNLKAKYTRWGHPKAASLRTIPLPFPDLCARLFDGNSATGNFRSYSTQSSSVAGASSCRVPPLQITATPFDAMDDDGVDTSHHEPPPSAGSPSAASPSAGSPSAASPYTATPSSNPNKRAKPSTPVAPSASPSASSPDGTSVTADDLAFEMKKALQSLTKGYTIP</sequence>
<feature type="compositionally biased region" description="Polar residues" evidence="1">
    <location>
        <begin position="69"/>
        <end position="86"/>
    </location>
</feature>
<proteinExistence type="predicted"/>
<protein>
    <submittedName>
        <fullName evidence="2">Uncharacterized protein</fullName>
    </submittedName>
</protein>
<evidence type="ECO:0000256" key="1">
    <source>
        <dbReference type="SAM" id="MobiDB-lite"/>
    </source>
</evidence>
<accession>A0AA35VDI1</accession>
<feature type="region of interest" description="Disordered" evidence="1">
    <location>
        <begin position="214"/>
        <end position="288"/>
    </location>
</feature>
<feature type="region of interest" description="Disordered" evidence="1">
    <location>
        <begin position="9"/>
        <end position="46"/>
    </location>
</feature>
<reference evidence="2" key="1">
    <citation type="submission" date="2023-04" db="EMBL/GenBank/DDBJ databases">
        <authorList>
            <person name="Vijverberg K."/>
            <person name="Xiong W."/>
            <person name="Schranz E."/>
        </authorList>
    </citation>
    <scope>NUCLEOTIDE SEQUENCE</scope>
</reference>
<organism evidence="2 3">
    <name type="scientific">Lactuca saligna</name>
    <name type="common">Willowleaf lettuce</name>
    <dbReference type="NCBI Taxonomy" id="75948"/>
    <lineage>
        <taxon>Eukaryota</taxon>
        <taxon>Viridiplantae</taxon>
        <taxon>Streptophyta</taxon>
        <taxon>Embryophyta</taxon>
        <taxon>Tracheophyta</taxon>
        <taxon>Spermatophyta</taxon>
        <taxon>Magnoliopsida</taxon>
        <taxon>eudicotyledons</taxon>
        <taxon>Gunneridae</taxon>
        <taxon>Pentapetalae</taxon>
        <taxon>asterids</taxon>
        <taxon>campanulids</taxon>
        <taxon>Asterales</taxon>
        <taxon>Asteraceae</taxon>
        <taxon>Cichorioideae</taxon>
        <taxon>Cichorieae</taxon>
        <taxon>Lactucinae</taxon>
        <taxon>Lactuca</taxon>
    </lineage>
</organism>
<evidence type="ECO:0000313" key="2">
    <source>
        <dbReference type="EMBL" id="CAI9266694.1"/>
    </source>
</evidence>
<dbReference type="Proteomes" id="UP001177003">
    <property type="component" value="Chromosome 1"/>
</dbReference>
<dbReference type="EMBL" id="OX465077">
    <property type="protein sequence ID" value="CAI9266694.1"/>
    <property type="molecule type" value="Genomic_DNA"/>
</dbReference>
<feature type="region of interest" description="Disordered" evidence="1">
    <location>
        <begin position="66"/>
        <end position="86"/>
    </location>
</feature>
<gene>
    <name evidence="2" type="ORF">LSALG_LOCUS7230</name>
</gene>
<feature type="compositionally biased region" description="Low complexity" evidence="1">
    <location>
        <begin position="268"/>
        <end position="283"/>
    </location>
</feature>
<feature type="compositionally biased region" description="Low complexity" evidence="1">
    <location>
        <begin position="236"/>
        <end position="260"/>
    </location>
</feature>
<evidence type="ECO:0000313" key="3">
    <source>
        <dbReference type="Proteomes" id="UP001177003"/>
    </source>
</evidence>